<evidence type="ECO:0000313" key="1">
    <source>
        <dbReference type="EMBL" id="KAG5571855.1"/>
    </source>
</evidence>
<keyword evidence="2" id="KW-1185">Reference proteome</keyword>
<organism evidence="1 2">
    <name type="scientific">Solanum commersonii</name>
    <name type="common">Commerson's wild potato</name>
    <name type="synonym">Commerson's nightshade</name>
    <dbReference type="NCBI Taxonomy" id="4109"/>
    <lineage>
        <taxon>Eukaryota</taxon>
        <taxon>Viridiplantae</taxon>
        <taxon>Streptophyta</taxon>
        <taxon>Embryophyta</taxon>
        <taxon>Tracheophyta</taxon>
        <taxon>Spermatophyta</taxon>
        <taxon>Magnoliopsida</taxon>
        <taxon>eudicotyledons</taxon>
        <taxon>Gunneridae</taxon>
        <taxon>Pentapetalae</taxon>
        <taxon>asterids</taxon>
        <taxon>lamiids</taxon>
        <taxon>Solanales</taxon>
        <taxon>Solanaceae</taxon>
        <taxon>Solanoideae</taxon>
        <taxon>Solaneae</taxon>
        <taxon>Solanum</taxon>
    </lineage>
</organism>
<dbReference type="EMBL" id="JACXVP010000012">
    <property type="protein sequence ID" value="KAG5571855.1"/>
    <property type="molecule type" value="Genomic_DNA"/>
</dbReference>
<sequence>HRRTKKQEGGQIKEILPLILHKVEEHDRVLKEIREDVLMLNQMTNSHFMFIQLLESQMDQSKKKCCLVKKGKPHKWNLSEDLRCATTLTKVKVWKEVQSATHQRGR</sequence>
<dbReference type="AlphaFoldDB" id="A0A9J5W963"/>
<dbReference type="Proteomes" id="UP000824120">
    <property type="component" value="Chromosome 12"/>
</dbReference>
<comment type="caution">
    <text evidence="1">The sequence shown here is derived from an EMBL/GenBank/DDBJ whole genome shotgun (WGS) entry which is preliminary data.</text>
</comment>
<protein>
    <submittedName>
        <fullName evidence="1">Uncharacterized protein</fullName>
    </submittedName>
</protein>
<evidence type="ECO:0000313" key="2">
    <source>
        <dbReference type="Proteomes" id="UP000824120"/>
    </source>
</evidence>
<gene>
    <name evidence="1" type="ORF">H5410_061621</name>
</gene>
<reference evidence="1 2" key="1">
    <citation type="submission" date="2020-09" db="EMBL/GenBank/DDBJ databases">
        <title>De no assembly of potato wild relative species, Solanum commersonii.</title>
        <authorList>
            <person name="Cho K."/>
        </authorList>
    </citation>
    <scope>NUCLEOTIDE SEQUENCE [LARGE SCALE GENOMIC DNA]</scope>
    <source>
        <strain evidence="1">LZ3.2</strain>
        <tissue evidence="1">Leaf</tissue>
    </source>
</reference>
<accession>A0A9J5W963</accession>
<feature type="non-terminal residue" evidence="1">
    <location>
        <position position="106"/>
    </location>
</feature>
<proteinExistence type="predicted"/>
<name>A0A9J5W963_SOLCO</name>